<dbReference type="RefSeq" id="WP_039844181.1">
    <property type="nucleotide sequence ID" value="NZ_CP006877.1"/>
</dbReference>
<keyword evidence="4" id="KW-1185">Reference proteome</keyword>
<organism evidence="3 4">
    <name type="scientific">Rhizobium gallicum bv. gallicum R602sp</name>
    <dbReference type="NCBI Taxonomy" id="1041138"/>
    <lineage>
        <taxon>Bacteria</taxon>
        <taxon>Pseudomonadati</taxon>
        <taxon>Pseudomonadota</taxon>
        <taxon>Alphaproteobacteria</taxon>
        <taxon>Hyphomicrobiales</taxon>
        <taxon>Rhizobiaceae</taxon>
        <taxon>Rhizobium/Agrobacterium group</taxon>
        <taxon>Rhizobium</taxon>
    </lineage>
</organism>
<dbReference type="EMBL" id="CP006877">
    <property type="protein sequence ID" value="AJD40351.1"/>
    <property type="molecule type" value="Genomic_DNA"/>
</dbReference>
<name>A0A0B4WZH0_9HYPH</name>
<protein>
    <recommendedName>
        <fullName evidence="2">Surface antigen domain-containing protein</fullName>
    </recommendedName>
</protein>
<accession>A0A0B4WZH0</accession>
<evidence type="ECO:0000256" key="1">
    <source>
        <dbReference type="SAM" id="Phobius"/>
    </source>
</evidence>
<sequence>MEVIAKSNRHTKGLLCRCATLFVIGAAMLPLSGCMTGGFDFLSDSKVDRSVATGTVPQTPPSTDTLSDEMTVRNAVTSADIQRMAGQPLPWANSSTGSAGVIDTIVENNDQGQVCRQFRTTRHSYAGIAKFYGKTCLVGGGNWQLLSFQPEG</sequence>
<dbReference type="Proteomes" id="UP000031368">
    <property type="component" value="Chromosome"/>
</dbReference>
<evidence type="ECO:0000259" key="2">
    <source>
        <dbReference type="Pfam" id="PF16998"/>
    </source>
</evidence>
<feature type="transmembrane region" description="Helical" evidence="1">
    <location>
        <begin position="14"/>
        <end position="33"/>
    </location>
</feature>
<keyword evidence="1" id="KW-0812">Transmembrane</keyword>
<proteinExistence type="predicted"/>
<dbReference type="Pfam" id="PF16998">
    <property type="entry name" value="17kDa_Anti_2"/>
    <property type="match status" value="1"/>
</dbReference>
<keyword evidence="1" id="KW-0472">Membrane</keyword>
<dbReference type="KEGG" id="rga:RGR602_CH00991"/>
<dbReference type="InterPro" id="IPR032635">
    <property type="entry name" value="Anti_2"/>
</dbReference>
<gene>
    <name evidence="3" type="ORF">RGR602_CH00991</name>
</gene>
<dbReference type="HOGENOM" id="CLU_142091_0_0_5"/>
<dbReference type="AlphaFoldDB" id="A0A0B4WZH0"/>
<keyword evidence="1" id="KW-1133">Transmembrane helix</keyword>
<evidence type="ECO:0000313" key="3">
    <source>
        <dbReference type="EMBL" id="AJD40351.1"/>
    </source>
</evidence>
<feature type="domain" description="Surface antigen" evidence="2">
    <location>
        <begin position="38"/>
        <end position="150"/>
    </location>
</feature>
<evidence type="ECO:0000313" key="4">
    <source>
        <dbReference type="Proteomes" id="UP000031368"/>
    </source>
</evidence>
<reference evidence="3 4" key="1">
    <citation type="submission" date="2013-11" db="EMBL/GenBank/DDBJ databases">
        <title>Complete genome sequence of Rhizobium gallicum bv. gallicum R602.</title>
        <authorList>
            <person name="Bustos P."/>
            <person name="Santamaria R.I."/>
            <person name="Lozano L."/>
            <person name="Acosta J.L."/>
            <person name="Ormeno-Orrillo E."/>
            <person name="Rogel M.A."/>
            <person name="Romero D."/>
            <person name="Cevallos M.A."/>
            <person name="Martinez-Romero E."/>
            <person name="Gonzalez V."/>
        </authorList>
    </citation>
    <scope>NUCLEOTIDE SEQUENCE [LARGE SCALE GENOMIC DNA]</scope>
    <source>
        <strain evidence="3 4">R602</strain>
    </source>
</reference>